<name>A0A7J6F075_CANSA</name>
<evidence type="ECO:0000313" key="1">
    <source>
        <dbReference type="EMBL" id="KAF4363300.1"/>
    </source>
</evidence>
<dbReference type="Proteomes" id="UP000525078">
    <property type="component" value="Unassembled WGS sequence"/>
</dbReference>
<dbReference type="AlphaFoldDB" id="A0A7J6F075"/>
<dbReference type="EMBL" id="JAATIP010000176">
    <property type="protein sequence ID" value="KAF4363300.1"/>
    <property type="molecule type" value="Genomic_DNA"/>
</dbReference>
<comment type="caution">
    <text evidence="1">The sequence shown here is derived from an EMBL/GenBank/DDBJ whole genome shotgun (WGS) entry which is preliminary data.</text>
</comment>
<evidence type="ECO:0000313" key="2">
    <source>
        <dbReference type="Proteomes" id="UP000525078"/>
    </source>
</evidence>
<accession>A0A7J6F075</accession>
<gene>
    <name evidence="1" type="ORF">F8388_001841</name>
</gene>
<sequence length="144" mass="16609">MTIHRHCCHCRCISITVTTGSSLPLSLPPLSSLEYRCWVLRLKSLAFLLLYSAKNTKESRDLSLRFAHYFPRFKINCRQAEVEPERIRVGVTIVAHSILYALSETYFNYTSGYLHHCTIDDLEVLVRMFPTLLALLVTIPKSYI</sequence>
<reference evidence="1 2" key="1">
    <citation type="journal article" date="2020" name="bioRxiv">
        <title>Sequence and annotation of 42 cannabis genomes reveals extensive copy number variation in cannabinoid synthesis and pathogen resistance genes.</title>
        <authorList>
            <person name="Mckernan K.J."/>
            <person name="Helbert Y."/>
            <person name="Kane L.T."/>
            <person name="Ebling H."/>
            <person name="Zhang L."/>
            <person name="Liu B."/>
            <person name="Eaton Z."/>
            <person name="Mclaughlin S."/>
            <person name="Kingan S."/>
            <person name="Baybayan P."/>
            <person name="Concepcion G."/>
            <person name="Jordan M."/>
            <person name="Riva A."/>
            <person name="Barbazuk W."/>
            <person name="Harkins T."/>
        </authorList>
    </citation>
    <scope>NUCLEOTIDE SEQUENCE [LARGE SCALE GENOMIC DNA]</scope>
    <source>
        <strain evidence="2">cv. Jamaican Lion 4</strain>
        <tissue evidence="1">Leaf</tissue>
    </source>
</reference>
<organism evidence="1 2">
    <name type="scientific">Cannabis sativa</name>
    <name type="common">Hemp</name>
    <name type="synonym">Marijuana</name>
    <dbReference type="NCBI Taxonomy" id="3483"/>
    <lineage>
        <taxon>Eukaryota</taxon>
        <taxon>Viridiplantae</taxon>
        <taxon>Streptophyta</taxon>
        <taxon>Embryophyta</taxon>
        <taxon>Tracheophyta</taxon>
        <taxon>Spermatophyta</taxon>
        <taxon>Magnoliopsida</taxon>
        <taxon>eudicotyledons</taxon>
        <taxon>Gunneridae</taxon>
        <taxon>Pentapetalae</taxon>
        <taxon>rosids</taxon>
        <taxon>fabids</taxon>
        <taxon>Rosales</taxon>
        <taxon>Cannabaceae</taxon>
        <taxon>Cannabis</taxon>
    </lineage>
</organism>
<protein>
    <submittedName>
        <fullName evidence="1">Uncharacterized protein</fullName>
    </submittedName>
</protein>
<proteinExistence type="predicted"/>